<evidence type="ECO:0000313" key="13">
    <source>
        <dbReference type="Proteomes" id="UP000244906"/>
    </source>
</evidence>
<dbReference type="Pfam" id="PF13361">
    <property type="entry name" value="UvrD_C"/>
    <property type="match status" value="1"/>
</dbReference>
<dbReference type="GO" id="GO:0016887">
    <property type="term" value="F:ATP hydrolysis activity"/>
    <property type="evidence" value="ECO:0007669"/>
    <property type="project" value="RHEA"/>
</dbReference>
<dbReference type="SUPFAM" id="SSF52540">
    <property type="entry name" value="P-loop containing nucleoside triphosphate hydrolases"/>
    <property type="match status" value="1"/>
</dbReference>
<keyword evidence="3 10" id="KW-0378">Hydrolase</keyword>
<dbReference type="PANTHER" id="PTHR11070">
    <property type="entry name" value="UVRD / RECB / PCRA DNA HELICASE FAMILY MEMBER"/>
    <property type="match status" value="1"/>
</dbReference>
<dbReference type="InterPro" id="IPR027417">
    <property type="entry name" value="P-loop_NTPase"/>
</dbReference>
<comment type="catalytic activity">
    <reaction evidence="9">
        <text>ATP + H2O = ADP + phosphate + H(+)</text>
        <dbReference type="Rhea" id="RHEA:13065"/>
        <dbReference type="ChEBI" id="CHEBI:15377"/>
        <dbReference type="ChEBI" id="CHEBI:15378"/>
        <dbReference type="ChEBI" id="CHEBI:30616"/>
        <dbReference type="ChEBI" id="CHEBI:43474"/>
        <dbReference type="ChEBI" id="CHEBI:456216"/>
        <dbReference type="EC" id="5.6.2.4"/>
    </reaction>
</comment>
<dbReference type="Proteomes" id="UP000244906">
    <property type="component" value="Unassembled WGS sequence"/>
</dbReference>
<evidence type="ECO:0000256" key="6">
    <source>
        <dbReference type="ARBA" id="ARBA00023235"/>
    </source>
</evidence>
<evidence type="ECO:0000256" key="7">
    <source>
        <dbReference type="ARBA" id="ARBA00034617"/>
    </source>
</evidence>
<evidence type="ECO:0000313" key="12">
    <source>
        <dbReference type="EMBL" id="PVZ64525.1"/>
    </source>
</evidence>
<comment type="caution">
    <text evidence="12">The sequence shown here is derived from an EMBL/GenBank/DDBJ whole genome shotgun (WGS) entry which is preliminary data.</text>
</comment>
<dbReference type="EMBL" id="QDDL01000012">
    <property type="protein sequence ID" value="PVZ64525.1"/>
    <property type="molecule type" value="Genomic_DNA"/>
</dbReference>
<dbReference type="GO" id="GO:0003677">
    <property type="term" value="F:DNA binding"/>
    <property type="evidence" value="ECO:0007669"/>
    <property type="project" value="InterPro"/>
</dbReference>
<dbReference type="PROSITE" id="PS51198">
    <property type="entry name" value="UVRD_HELICASE_ATP_BIND"/>
    <property type="match status" value="1"/>
</dbReference>
<comment type="catalytic activity">
    <reaction evidence="7">
        <text>Couples ATP hydrolysis with the unwinding of duplex DNA by translocating in the 3'-5' direction.</text>
        <dbReference type="EC" id="5.6.2.4"/>
    </reaction>
</comment>
<keyword evidence="2 10" id="KW-0547">Nucleotide-binding</keyword>
<name>A0A2V1GXE8_9GAMM</name>
<dbReference type="GO" id="GO:0005829">
    <property type="term" value="C:cytosol"/>
    <property type="evidence" value="ECO:0007669"/>
    <property type="project" value="TreeGrafter"/>
</dbReference>
<comment type="similarity">
    <text evidence="1">Belongs to the helicase family. UvrD subfamily.</text>
</comment>
<evidence type="ECO:0000256" key="1">
    <source>
        <dbReference type="ARBA" id="ARBA00009922"/>
    </source>
</evidence>
<dbReference type="GO" id="GO:0043138">
    <property type="term" value="F:3'-5' DNA helicase activity"/>
    <property type="evidence" value="ECO:0007669"/>
    <property type="project" value="UniProtKB-EC"/>
</dbReference>
<dbReference type="InterPro" id="IPR013986">
    <property type="entry name" value="DExx_box_DNA_helicase_dom_sf"/>
</dbReference>
<evidence type="ECO:0000256" key="2">
    <source>
        <dbReference type="ARBA" id="ARBA00022741"/>
    </source>
</evidence>
<dbReference type="Gene3D" id="3.40.50.300">
    <property type="entry name" value="P-loop containing nucleotide triphosphate hydrolases"/>
    <property type="match status" value="3"/>
</dbReference>
<dbReference type="InterPro" id="IPR014016">
    <property type="entry name" value="UvrD-like_ATP-bd"/>
</dbReference>
<feature type="domain" description="UvrD-like helicase ATP-binding" evidence="11">
    <location>
        <begin position="152"/>
        <end position="630"/>
    </location>
</feature>
<evidence type="ECO:0000256" key="4">
    <source>
        <dbReference type="ARBA" id="ARBA00022806"/>
    </source>
</evidence>
<dbReference type="GO" id="GO:0000725">
    <property type="term" value="P:recombinational repair"/>
    <property type="evidence" value="ECO:0007669"/>
    <property type="project" value="TreeGrafter"/>
</dbReference>
<reference evidence="12 13" key="1">
    <citation type="submission" date="2018-04" db="EMBL/GenBank/DDBJ databases">
        <title>Thalassorhabdus spongiae gen. nov., sp. nov., isolated from a marine sponge in South-West Iceland.</title>
        <authorList>
            <person name="Knobloch S."/>
            <person name="Daussin A."/>
            <person name="Johannsson R."/>
            <person name="Marteinsson V.T."/>
        </authorList>
    </citation>
    <scope>NUCLEOTIDE SEQUENCE [LARGE SCALE GENOMIC DNA]</scope>
    <source>
        <strain evidence="12 13">Hp12</strain>
    </source>
</reference>
<dbReference type="InterPro" id="IPR014017">
    <property type="entry name" value="DNA_helicase_UvrD-like_C"/>
</dbReference>
<proteinExistence type="inferred from homology"/>
<evidence type="ECO:0000256" key="8">
    <source>
        <dbReference type="ARBA" id="ARBA00034808"/>
    </source>
</evidence>
<keyword evidence="13" id="KW-1185">Reference proteome</keyword>
<dbReference type="Gene3D" id="1.10.10.160">
    <property type="match status" value="1"/>
</dbReference>
<evidence type="ECO:0000259" key="11">
    <source>
        <dbReference type="PROSITE" id="PS51198"/>
    </source>
</evidence>
<dbReference type="AlphaFoldDB" id="A0A2V1GXE8"/>
<protein>
    <recommendedName>
        <fullName evidence="8">DNA 3'-5' helicase</fullName>
        <ecNumber evidence="8">5.6.2.4</ecNumber>
    </recommendedName>
</protein>
<evidence type="ECO:0000256" key="5">
    <source>
        <dbReference type="ARBA" id="ARBA00022840"/>
    </source>
</evidence>
<evidence type="ECO:0000256" key="10">
    <source>
        <dbReference type="PROSITE-ProRule" id="PRU00560"/>
    </source>
</evidence>
<dbReference type="GO" id="GO:0005524">
    <property type="term" value="F:ATP binding"/>
    <property type="evidence" value="ECO:0007669"/>
    <property type="project" value="UniProtKB-UniRule"/>
</dbReference>
<gene>
    <name evidence="12" type="ORF">DC094_19635</name>
</gene>
<organism evidence="12 13">
    <name type="scientific">Pelagibaculum spongiae</name>
    <dbReference type="NCBI Taxonomy" id="2080658"/>
    <lineage>
        <taxon>Bacteria</taxon>
        <taxon>Pseudomonadati</taxon>
        <taxon>Pseudomonadota</taxon>
        <taxon>Gammaproteobacteria</taxon>
        <taxon>Oceanospirillales</taxon>
        <taxon>Pelagibaculum</taxon>
    </lineage>
</organism>
<dbReference type="Pfam" id="PF00580">
    <property type="entry name" value="UvrD-helicase"/>
    <property type="match status" value="1"/>
</dbReference>
<feature type="binding site" evidence="10">
    <location>
        <begin position="173"/>
        <end position="180"/>
    </location>
    <ligand>
        <name>ATP</name>
        <dbReference type="ChEBI" id="CHEBI:30616"/>
    </ligand>
</feature>
<keyword evidence="4 10" id="KW-0347">Helicase</keyword>
<accession>A0A2V1GXE8</accession>
<keyword evidence="6" id="KW-0413">Isomerase</keyword>
<dbReference type="EC" id="5.6.2.4" evidence="8"/>
<evidence type="ECO:0000256" key="3">
    <source>
        <dbReference type="ARBA" id="ARBA00022801"/>
    </source>
</evidence>
<evidence type="ECO:0000256" key="9">
    <source>
        <dbReference type="ARBA" id="ARBA00048988"/>
    </source>
</evidence>
<dbReference type="RefSeq" id="WP_116688828.1">
    <property type="nucleotide sequence ID" value="NZ_CAWNYD010000012.1"/>
</dbReference>
<dbReference type="PANTHER" id="PTHR11070:SF63">
    <property type="entry name" value="DNA HELICASE IV"/>
    <property type="match status" value="1"/>
</dbReference>
<keyword evidence="5 10" id="KW-0067">ATP-binding</keyword>
<sequence>MSSYKASINQKILRALKSLDQAVAGMDGFMDTKETPAILQMIGGGKQLSKNIIVNSEIQYLLENASREDIALLVKSSGYPEYLNVDRLWYKYRDQLIKQVKQEEFQYKNLVFLNLKHEFLAADAQYSKLDGLLGRSYAELKVDFFKQTNPITKLHSEQIKAITDCSHSTLLRARAGSGKTTVIKHKIDFMIRHAGLLPEDFMVLAFNKAAAKKIKNDMQQEMGHSTFENARTFHSLAYRIVKPNGKKILFDCDDGNNAKQTELVASLLSEKLDDELKQQIYQFFHAELESPKGLLAQKDYDALKINTNQSTLKGDTVKSQGEKWIADFLFEHGFSYSYERCWYQGKKGYYPPFSLMVGSDYHNVVIEYWEIDEKAPVRNAPEYGGKSWEQYRNEMQRKRQYWKNWNQQKPRRQIFFLEVSITDAAKGRISFEQILKKQFASISVQVKRRSNDQLLKEVVKNGSPKLAKMCTQFISRAKKAGKAPNDIQQSVAPKDKEKVFVRLACKIYQRYCQVLLERNLIDFDDLLELATKKVNEKQGEIELTEAHEPDVSLNQLIWLIIDEYQDFSVPFFNLVKEIRQHNPSLRLFCVGDSWQAINGFSGSNLKYFNSFEQYFPGANLLDLQNNYRSQANIVEQGNKFMVLEPGASSVAKAEQVRQPIQKYYINRVYVEQRKEFLHEKHPDYHFLSSETKNGQKRSIDSGCNMARIFKLCYQLMSQHSFIDTQFMILARSNYQAYGYETLAKFKQKLKKCFGHKLQYFNDFDAQVECTTAHRSKGKEADVVILLNVNKKHFPTVHPDNQLYSVLGVRCSLTFKEEERLFYVAITRAKQKLYLLTEEGQESEFLDRIDAYLYQFN</sequence>
<dbReference type="OrthoDB" id="5298826at2"/>
<dbReference type="InterPro" id="IPR000212">
    <property type="entry name" value="DNA_helicase_UvrD/REP"/>
</dbReference>